<reference evidence="1" key="1">
    <citation type="submission" date="2015-06" db="EMBL/GenBank/DDBJ databases">
        <authorList>
            <person name="Joergensen T."/>
        </authorList>
    </citation>
    <scope>NUCLEOTIDE SEQUENCE</scope>
    <source>
        <plasmid evidence="1">pRGRH0701</plasmid>
    </source>
</reference>
<protein>
    <submittedName>
        <fullName evidence="1">Uncharacterized protein</fullName>
    </submittedName>
</protein>
<proteinExistence type="predicted"/>
<name>A0A0H5Q0Z7_9ZZZZ</name>
<dbReference type="AlphaFoldDB" id="A0A0H5Q0Z7"/>
<organism evidence="1">
    <name type="scientific">uncultured prokaryote</name>
    <dbReference type="NCBI Taxonomy" id="198431"/>
    <lineage>
        <taxon>unclassified sequences</taxon>
        <taxon>environmental samples</taxon>
    </lineage>
</organism>
<geneLocation type="plasmid" evidence="1">
    <name>pRGRH0701</name>
</geneLocation>
<sequence length="73" mass="7811">MATANANPTLALLGKTVHLSEVVSGFEFERSGVVIGVVVALPGTRCTESILLDQEDGNCEFYDLSDVTLRLVQ</sequence>
<keyword evidence="1" id="KW-0614">Plasmid</keyword>
<accession>A0A0H5Q0Z7</accession>
<dbReference type="EMBL" id="LN853319">
    <property type="protein sequence ID" value="CRY95646.1"/>
    <property type="molecule type" value="Genomic_DNA"/>
</dbReference>
<reference evidence="1" key="2">
    <citation type="submission" date="2015-07" db="EMBL/GenBank/DDBJ databases">
        <title>Plasmids, circular viruses and viroids from rat gut.</title>
        <authorList>
            <person name="Jorgensen T.J."/>
            <person name="Hansen M.A."/>
            <person name="Xu Z."/>
            <person name="Tabak M.A."/>
            <person name="Sorensen S.J."/>
            <person name="Hansen L.H."/>
        </authorList>
    </citation>
    <scope>NUCLEOTIDE SEQUENCE</scope>
    <source>
        <plasmid evidence="1">pRGRH0701</plasmid>
    </source>
</reference>
<evidence type="ECO:0000313" key="1">
    <source>
        <dbReference type="EMBL" id="CRY95646.1"/>
    </source>
</evidence>